<comment type="caution">
    <text evidence="3">The sequence shown here is derived from an EMBL/GenBank/DDBJ whole genome shotgun (WGS) entry which is preliminary data.</text>
</comment>
<dbReference type="GO" id="GO:0003824">
    <property type="term" value="F:catalytic activity"/>
    <property type="evidence" value="ECO:0007669"/>
    <property type="project" value="InterPro"/>
</dbReference>
<sequence>MRYSKPIAESNPFTLDPRLAHDTLRLGALDLCDVLLFDDSRYDWVILVPRVADCVELLDLDADQQILLATEIKYISERLKQRQPSAKLNIGALGNVVSQLHVHILLRHPDDPAWPGPVWGHSPAQRHSNDSAAQRLADFREFLF</sequence>
<comment type="caution">
    <text evidence="1">Lacks conserved residue(s) required for the propagation of feature annotation.</text>
</comment>
<evidence type="ECO:0000313" key="3">
    <source>
        <dbReference type="EMBL" id="KFZ28756.1"/>
    </source>
</evidence>
<dbReference type="EMBL" id="JPIN01000007">
    <property type="protein sequence ID" value="KFZ28756.1"/>
    <property type="molecule type" value="Genomic_DNA"/>
</dbReference>
<dbReference type="eggNOG" id="COG0537">
    <property type="taxonomic scope" value="Bacteria"/>
</dbReference>
<accession>A0A094J840</accession>
<dbReference type="Gene3D" id="3.30.428.10">
    <property type="entry name" value="HIT-like"/>
    <property type="match status" value="1"/>
</dbReference>
<evidence type="ECO:0000313" key="4">
    <source>
        <dbReference type="Proteomes" id="UP000053718"/>
    </source>
</evidence>
<dbReference type="PROSITE" id="PS51084">
    <property type="entry name" value="HIT_2"/>
    <property type="match status" value="1"/>
</dbReference>
<evidence type="ECO:0000259" key="2">
    <source>
        <dbReference type="PROSITE" id="PS51084"/>
    </source>
</evidence>
<dbReference type="InterPro" id="IPR011146">
    <property type="entry name" value="HIT-like"/>
</dbReference>
<reference evidence="3 4" key="1">
    <citation type="submission" date="2014-06" db="EMBL/GenBank/DDBJ databases">
        <title>Draft genome sequence of Idiomarina sp. MCCC 1A10513.</title>
        <authorList>
            <person name="Du J."/>
            <person name="Lai Q."/>
            <person name="Shao Z."/>
        </authorList>
    </citation>
    <scope>NUCLEOTIDE SEQUENCE [LARGE SCALE GENOMIC DNA]</scope>
    <source>
        <strain evidence="3 4">MCCC 1A10513</strain>
    </source>
</reference>
<dbReference type="Proteomes" id="UP000053718">
    <property type="component" value="Unassembled WGS sequence"/>
</dbReference>
<dbReference type="PIRSF" id="PIRSF000714">
    <property type="entry name" value="HIT"/>
    <property type="match status" value="1"/>
</dbReference>
<feature type="domain" description="HIT" evidence="2">
    <location>
        <begin position="45"/>
        <end position="114"/>
    </location>
</feature>
<name>A0A094J840_9GAMM</name>
<proteinExistence type="predicted"/>
<dbReference type="InterPro" id="IPR026026">
    <property type="entry name" value="HIT_Hint"/>
</dbReference>
<dbReference type="OrthoDB" id="9799145at2"/>
<dbReference type="STRING" id="1517416.IDAT_08470"/>
<dbReference type="SUPFAM" id="SSF54197">
    <property type="entry name" value="HIT-like"/>
    <property type="match status" value="1"/>
</dbReference>
<evidence type="ECO:0000256" key="1">
    <source>
        <dbReference type="PROSITE-ProRule" id="PRU00464"/>
    </source>
</evidence>
<dbReference type="RefSeq" id="WP_034732720.1">
    <property type="nucleotide sequence ID" value="NZ_JPIN01000007.1"/>
</dbReference>
<gene>
    <name evidence="3" type="ORF">IDAT_08470</name>
</gene>
<organism evidence="3 4">
    <name type="scientific">Pseudidiomarina atlantica</name>
    <dbReference type="NCBI Taxonomy" id="1517416"/>
    <lineage>
        <taxon>Bacteria</taxon>
        <taxon>Pseudomonadati</taxon>
        <taxon>Pseudomonadota</taxon>
        <taxon>Gammaproteobacteria</taxon>
        <taxon>Alteromonadales</taxon>
        <taxon>Idiomarinaceae</taxon>
        <taxon>Pseudidiomarina</taxon>
    </lineage>
</organism>
<dbReference type="Pfam" id="PF01230">
    <property type="entry name" value="HIT"/>
    <property type="match status" value="1"/>
</dbReference>
<dbReference type="AlphaFoldDB" id="A0A094J840"/>
<dbReference type="InterPro" id="IPR036265">
    <property type="entry name" value="HIT-like_sf"/>
</dbReference>
<protein>
    <recommendedName>
        <fullName evidence="2">HIT domain-containing protein</fullName>
    </recommendedName>
</protein>
<keyword evidence="4" id="KW-1185">Reference proteome</keyword>